<accession>A0A6M1S9N5</accession>
<dbReference type="EMBL" id="JAALFG010000001">
    <property type="protein sequence ID" value="NGP16517.1"/>
    <property type="molecule type" value="Genomic_DNA"/>
</dbReference>
<name>A0A6M1S9N5_9HYPH</name>
<sequence>MTALGTTVTIHYRDAALDALRTAESRISPLRVYAGPWSDLQRLFDAGLPPAHGIYLLTGPASGRLGVRPGEASDLRRRLLEHASDPTKAHYAEVYALSAVDSRLTKSACRYLEARVHEIIGALPGRTLEVDRMPVVGDCPPFERDELEALLAQARMLLHAAGCRALDASFLPFETAVTAAIADEGVVEVRDEISGQIEDEHELSYDGVWARGYPTDGGFVVRAGSDVRMREGAALLAGVSGRRRLLADRGVLGELPGVTDRWRLLANVFCSSSLLAAKIVTGAHLSRAPWQRINPRARLVVAR</sequence>
<evidence type="ECO:0000313" key="2">
    <source>
        <dbReference type="Proteomes" id="UP000474802"/>
    </source>
</evidence>
<dbReference type="RefSeq" id="WP_164532771.1">
    <property type="nucleotide sequence ID" value="NZ_JAALFG010000001.1"/>
</dbReference>
<dbReference type="AlphaFoldDB" id="A0A6M1S9N5"/>
<evidence type="ECO:0008006" key="3">
    <source>
        <dbReference type="Google" id="ProtNLM"/>
    </source>
</evidence>
<keyword evidence="2" id="KW-1185">Reference proteome</keyword>
<proteinExistence type="predicted"/>
<gene>
    <name evidence="1" type="ORF">G5575_01400</name>
</gene>
<evidence type="ECO:0000313" key="1">
    <source>
        <dbReference type="EMBL" id="NGP16517.1"/>
    </source>
</evidence>
<protein>
    <recommendedName>
        <fullName evidence="3">GIY-YIG nuclease family protein</fullName>
    </recommendedName>
</protein>
<reference evidence="1 2" key="1">
    <citation type="submission" date="2020-02" db="EMBL/GenBank/DDBJ databases">
        <authorList>
            <person name="Khan S.A."/>
            <person name="Jeon C.O."/>
            <person name="Chun B.H."/>
        </authorList>
    </citation>
    <scope>NUCLEOTIDE SEQUENCE [LARGE SCALE GENOMIC DNA]</scope>
    <source>
        <strain evidence="1 2">H239</strain>
    </source>
</reference>
<organism evidence="1 2">
    <name type="scientific">Devosia aurantiaca</name>
    <dbReference type="NCBI Taxonomy" id="2714858"/>
    <lineage>
        <taxon>Bacteria</taxon>
        <taxon>Pseudomonadati</taxon>
        <taxon>Pseudomonadota</taxon>
        <taxon>Alphaproteobacteria</taxon>
        <taxon>Hyphomicrobiales</taxon>
        <taxon>Devosiaceae</taxon>
        <taxon>Devosia</taxon>
    </lineage>
</organism>
<reference evidence="1 2" key="2">
    <citation type="submission" date="2020-03" db="EMBL/GenBank/DDBJ databases">
        <title>Devosia chinhatensis sp. nov., isolated from a hexachlorocyclohexane (HCH) dump site in India.</title>
        <authorList>
            <person name="Kumar M."/>
            <person name="Lal R."/>
        </authorList>
    </citation>
    <scope>NUCLEOTIDE SEQUENCE [LARGE SCALE GENOMIC DNA]</scope>
    <source>
        <strain evidence="1 2">H239</strain>
    </source>
</reference>
<comment type="caution">
    <text evidence="1">The sequence shown here is derived from an EMBL/GenBank/DDBJ whole genome shotgun (WGS) entry which is preliminary data.</text>
</comment>
<dbReference type="Proteomes" id="UP000474802">
    <property type="component" value="Unassembled WGS sequence"/>
</dbReference>